<evidence type="ECO:0000256" key="4">
    <source>
        <dbReference type="ARBA" id="ARBA00022982"/>
    </source>
</evidence>
<feature type="signal peptide" evidence="8">
    <location>
        <begin position="1"/>
        <end position="26"/>
    </location>
</feature>
<protein>
    <recommendedName>
        <fullName evidence="7">High-potential iron-sulfur protein</fullName>
        <shortName evidence="7">HiPIP</shortName>
    </recommendedName>
</protein>
<keyword evidence="2 7" id="KW-0004">4Fe-4S</keyword>
<reference evidence="10" key="1">
    <citation type="submission" date="2024-06" db="EMBL/GenBank/DDBJ databases">
        <title>Genome sequence of Vogesella sp. MAHUQ-64.</title>
        <authorList>
            <person name="Huq M.A."/>
        </authorList>
    </citation>
    <scope>NUCLEOTIDE SEQUENCE</scope>
    <source>
        <strain evidence="10">MAHUQ-64</strain>
    </source>
</reference>
<evidence type="ECO:0000256" key="8">
    <source>
        <dbReference type="SAM" id="SignalP"/>
    </source>
</evidence>
<keyword evidence="8" id="KW-0732">Signal</keyword>
<dbReference type="SUPFAM" id="SSF57652">
    <property type="entry name" value="HIPIP (high potential iron protein)"/>
    <property type="match status" value="1"/>
</dbReference>
<keyword evidence="5 7" id="KW-0408">Iron</keyword>
<proteinExistence type="inferred from homology"/>
<dbReference type="InterPro" id="IPR036369">
    <property type="entry name" value="HIPIP_sf"/>
</dbReference>
<comment type="subunit">
    <text evidence="7">Homodimer.</text>
</comment>
<feature type="domain" description="High potential iron-sulfur proteins family profile" evidence="9">
    <location>
        <begin position="25"/>
        <end position="102"/>
    </location>
</feature>
<organism evidence="10 11">
    <name type="scientific">Vogesella oryzagri</name>
    <dbReference type="NCBI Taxonomy" id="3160864"/>
    <lineage>
        <taxon>Bacteria</taxon>
        <taxon>Pseudomonadati</taxon>
        <taxon>Pseudomonadota</taxon>
        <taxon>Betaproteobacteria</taxon>
        <taxon>Neisseriales</taxon>
        <taxon>Chromobacteriaceae</taxon>
        <taxon>Vogesella</taxon>
    </lineage>
</organism>
<dbReference type="InterPro" id="IPR006311">
    <property type="entry name" value="TAT_signal"/>
</dbReference>
<sequence>MQSRRSFLIKSVGVVSALAVARTAFAAAAKIEEKDPAAVALGYAADASKMDKAKHPKYAAGQSCSNCQFYQGKATDAFAPCPMLGGKQVSGKGWCNVYAKKA</sequence>
<dbReference type="EMBL" id="JBEFLD010000003">
    <property type="protein sequence ID" value="MEQ6290220.1"/>
    <property type="molecule type" value="Genomic_DNA"/>
</dbReference>
<feature type="chain" id="PRO_5045728324" description="High-potential iron-sulfur protein" evidence="8">
    <location>
        <begin position="27"/>
        <end position="102"/>
    </location>
</feature>
<dbReference type="PROSITE" id="PS51373">
    <property type="entry name" value="HIPIP"/>
    <property type="match status" value="1"/>
</dbReference>
<keyword evidence="3 7" id="KW-0479">Metal-binding</keyword>
<evidence type="ECO:0000256" key="2">
    <source>
        <dbReference type="ARBA" id="ARBA00022485"/>
    </source>
</evidence>
<comment type="similarity">
    <text evidence="7">Belongs to the high-potential iron-sulfur protein (HiPIP) family.</text>
</comment>
<name>A0ABV1M3I4_9NEIS</name>
<comment type="caution">
    <text evidence="10">The sequence shown here is derived from an EMBL/GenBank/DDBJ whole genome shotgun (WGS) entry which is preliminary data.</text>
</comment>
<gene>
    <name evidence="10" type="ORF">ABNW52_06280</name>
</gene>
<keyword evidence="6 7" id="KW-0411">Iron-sulfur</keyword>
<keyword evidence="1 7" id="KW-0813">Transport</keyword>
<keyword evidence="4 7" id="KW-0249">Electron transport</keyword>
<dbReference type="Proteomes" id="UP001433638">
    <property type="component" value="Unassembled WGS sequence"/>
</dbReference>
<evidence type="ECO:0000313" key="11">
    <source>
        <dbReference type="Proteomes" id="UP001433638"/>
    </source>
</evidence>
<dbReference type="Gene3D" id="4.10.490.10">
    <property type="entry name" value="High potential iron-sulphur protein"/>
    <property type="match status" value="1"/>
</dbReference>
<evidence type="ECO:0000256" key="6">
    <source>
        <dbReference type="ARBA" id="ARBA00023014"/>
    </source>
</evidence>
<evidence type="ECO:0000256" key="1">
    <source>
        <dbReference type="ARBA" id="ARBA00022448"/>
    </source>
</evidence>
<dbReference type="InterPro" id="IPR000170">
    <property type="entry name" value="High_potential_FeS_prot"/>
</dbReference>
<evidence type="ECO:0000256" key="7">
    <source>
        <dbReference type="RuleBase" id="RU000620"/>
    </source>
</evidence>
<evidence type="ECO:0000256" key="3">
    <source>
        <dbReference type="ARBA" id="ARBA00022723"/>
    </source>
</evidence>
<evidence type="ECO:0000259" key="9">
    <source>
        <dbReference type="PROSITE" id="PS51373"/>
    </source>
</evidence>
<evidence type="ECO:0000313" key="10">
    <source>
        <dbReference type="EMBL" id="MEQ6290220.1"/>
    </source>
</evidence>
<keyword evidence="11" id="KW-1185">Reference proteome</keyword>
<dbReference type="RefSeq" id="WP_349585519.1">
    <property type="nucleotide sequence ID" value="NZ_JBEFLD010000003.1"/>
</dbReference>
<accession>A0ABV1M3I4</accession>
<evidence type="ECO:0000256" key="5">
    <source>
        <dbReference type="ARBA" id="ARBA00023004"/>
    </source>
</evidence>
<dbReference type="PROSITE" id="PS51318">
    <property type="entry name" value="TAT"/>
    <property type="match status" value="1"/>
</dbReference>
<comment type="function">
    <text evidence="7">Specific class of high-redox-potential 4Fe-4S ferredoxins. Functions in anaerobic electron transport in most purple and in some other photosynthetic bacteria and in at least one genus (Paracoccus) of halophilic, denitrifying bacteria.</text>
</comment>
<dbReference type="Pfam" id="PF01355">
    <property type="entry name" value="HIPIP"/>
    <property type="match status" value="1"/>
</dbReference>